<proteinExistence type="predicted"/>
<organism evidence="1 2">
    <name type="scientific">Daphnia magna</name>
    <dbReference type="NCBI Taxonomy" id="35525"/>
    <lineage>
        <taxon>Eukaryota</taxon>
        <taxon>Metazoa</taxon>
        <taxon>Ecdysozoa</taxon>
        <taxon>Arthropoda</taxon>
        <taxon>Crustacea</taxon>
        <taxon>Branchiopoda</taxon>
        <taxon>Diplostraca</taxon>
        <taxon>Cladocera</taxon>
        <taxon>Anomopoda</taxon>
        <taxon>Daphniidae</taxon>
        <taxon>Daphnia</taxon>
    </lineage>
</organism>
<evidence type="ECO:0000313" key="2">
    <source>
        <dbReference type="Proteomes" id="UP001234178"/>
    </source>
</evidence>
<comment type="caution">
    <text evidence="1">The sequence shown here is derived from an EMBL/GenBank/DDBJ whole genome shotgun (WGS) entry which is preliminary data.</text>
</comment>
<name>A0ABR0AWZ1_9CRUS</name>
<sequence>MRGSGVEKSFGNSYVFSERRRYPKTEHRILACGKWSSQSLTPLCWVYKKALLDEYRLTVEFENPARPNRTTFFGKSILEAREKKKKIFPLLDFQYPHRYRIP</sequence>
<evidence type="ECO:0000313" key="1">
    <source>
        <dbReference type="EMBL" id="KAK4029652.1"/>
    </source>
</evidence>
<dbReference type="EMBL" id="JAOYFB010000039">
    <property type="protein sequence ID" value="KAK4029652.1"/>
    <property type="molecule type" value="Genomic_DNA"/>
</dbReference>
<accession>A0ABR0AWZ1</accession>
<protein>
    <submittedName>
        <fullName evidence="1">Uncharacterized protein</fullName>
    </submittedName>
</protein>
<reference evidence="1 2" key="1">
    <citation type="journal article" date="2023" name="Nucleic Acids Res.">
        <title>The hologenome of Daphnia magna reveals possible DNA methylation and microbiome-mediated evolution of the host genome.</title>
        <authorList>
            <person name="Chaturvedi A."/>
            <person name="Li X."/>
            <person name="Dhandapani V."/>
            <person name="Marshall H."/>
            <person name="Kissane S."/>
            <person name="Cuenca-Cambronero M."/>
            <person name="Asole G."/>
            <person name="Calvet F."/>
            <person name="Ruiz-Romero M."/>
            <person name="Marangio P."/>
            <person name="Guigo R."/>
            <person name="Rago D."/>
            <person name="Mirbahai L."/>
            <person name="Eastwood N."/>
            <person name="Colbourne J.K."/>
            <person name="Zhou J."/>
            <person name="Mallon E."/>
            <person name="Orsini L."/>
        </authorList>
    </citation>
    <scope>NUCLEOTIDE SEQUENCE [LARGE SCALE GENOMIC DNA]</scope>
    <source>
        <strain evidence="1">LRV0_1</strain>
    </source>
</reference>
<gene>
    <name evidence="1" type="ORF">OUZ56_022621</name>
</gene>
<keyword evidence="2" id="KW-1185">Reference proteome</keyword>
<dbReference type="Proteomes" id="UP001234178">
    <property type="component" value="Unassembled WGS sequence"/>
</dbReference>